<dbReference type="GO" id="GO:0005886">
    <property type="term" value="C:plasma membrane"/>
    <property type="evidence" value="ECO:0007669"/>
    <property type="project" value="UniProtKB-SubCell"/>
</dbReference>
<dbReference type="PANTHER" id="PTHR45526:SF1">
    <property type="entry name" value="TRANSCRIPTIONAL REGULATORY PROTEIN DCUR-RELATED"/>
    <property type="match status" value="1"/>
</dbReference>
<evidence type="ECO:0000256" key="5">
    <source>
        <dbReference type="ARBA" id="ARBA00023136"/>
    </source>
</evidence>
<feature type="transmembrane region" description="Helical" evidence="6">
    <location>
        <begin position="6"/>
        <end position="27"/>
    </location>
</feature>
<dbReference type="InterPro" id="IPR051271">
    <property type="entry name" value="2C-system_Tx_regulators"/>
</dbReference>
<keyword evidence="2" id="KW-1003">Cell membrane</keyword>
<dbReference type="PANTHER" id="PTHR45526">
    <property type="entry name" value="TRANSCRIPTIONAL REGULATORY PROTEIN DPIA"/>
    <property type="match status" value="1"/>
</dbReference>
<dbReference type="InterPro" id="IPR029151">
    <property type="entry name" value="Sensor-like_sf"/>
</dbReference>
<reference evidence="9" key="2">
    <citation type="submission" date="2023-03" db="EMBL/GenBank/DDBJ databases">
        <authorList>
            <person name="Zhang Z."/>
        </authorList>
    </citation>
    <scope>NUCLEOTIDE SEQUENCE</scope>
    <source>
        <strain evidence="9">DSA</strain>
    </source>
</reference>
<dbReference type="SUPFAM" id="SSF103190">
    <property type="entry name" value="Sensory domain-like"/>
    <property type="match status" value="1"/>
</dbReference>
<dbReference type="Proteomes" id="UP001172911">
    <property type="component" value="Unassembled WGS sequence"/>
</dbReference>
<comment type="caution">
    <text evidence="9">The sequence shown here is derived from an EMBL/GenBank/DDBJ whole genome shotgun (WGS) entry which is preliminary data.</text>
</comment>
<dbReference type="EMBL" id="JARPTC010000016">
    <property type="protein sequence ID" value="MDO7787759.1"/>
    <property type="molecule type" value="Genomic_DNA"/>
</dbReference>
<evidence type="ECO:0000259" key="8">
    <source>
        <dbReference type="Pfam" id="PF17202"/>
    </source>
</evidence>
<comment type="subcellular location">
    <subcellularLocation>
        <location evidence="1">Cell membrane</location>
        <topology evidence="1">Multi-pass membrane protein</topology>
    </subcellularLocation>
</comment>
<evidence type="ECO:0000256" key="3">
    <source>
        <dbReference type="ARBA" id="ARBA00022692"/>
    </source>
</evidence>
<dbReference type="Pfam" id="PF13412">
    <property type="entry name" value="HTH_24"/>
    <property type="match status" value="1"/>
</dbReference>
<dbReference type="InterPro" id="IPR036390">
    <property type="entry name" value="WH_DNA-bd_sf"/>
</dbReference>
<proteinExistence type="predicted"/>
<dbReference type="CDD" id="cd00090">
    <property type="entry name" value="HTH_ARSR"/>
    <property type="match status" value="1"/>
</dbReference>
<dbReference type="Pfam" id="PF17202">
    <property type="entry name" value="sCache_3_3"/>
    <property type="match status" value="1"/>
</dbReference>
<dbReference type="RefSeq" id="WP_304543069.1">
    <property type="nucleotide sequence ID" value="NZ_JARPTC010000016.1"/>
</dbReference>
<evidence type="ECO:0000256" key="6">
    <source>
        <dbReference type="SAM" id="Phobius"/>
    </source>
</evidence>
<protein>
    <submittedName>
        <fullName evidence="9">Cache domain-containing protein</fullName>
    </submittedName>
</protein>
<evidence type="ECO:0000256" key="1">
    <source>
        <dbReference type="ARBA" id="ARBA00004651"/>
    </source>
</evidence>
<dbReference type="CDD" id="cd06225">
    <property type="entry name" value="HAMP"/>
    <property type="match status" value="1"/>
</dbReference>
<feature type="domain" description="Single cache" evidence="8">
    <location>
        <begin position="75"/>
        <end position="176"/>
    </location>
</feature>
<sequence>MQSLKHQITVLVVASTLILAVSIMVAIGMQIKDTAVLACITKAKSDLSTGEALINFKYPGPWREEDGFLYKGNIRINNNNEIVDYISSLTGNTSTIFLGKTRVATTVKKENGERAVGTHASEEVAKKVLTEGKEYLGEAEVVGQRYQTAYKPLLDQNGNIIGMFYVGISKKFYDTLFVDSLTRMALIGIALTIMVFFGAIYFTKRVITEPLKLLTEETQKFTKGDFCSLYYPTKIDSNNEIGELARSIKEMGEWVQALNYQINKATQINAPVAKQIASGADSSFLEEECSNCIKRNVNREKQWGELSKGLNEVTLNQILNYMKEKDCSLSASEIARAVKLTKVTVRRYLDFMERCGKVNVDMQYGPVGRPLKLYRLDIEQ</sequence>
<gene>
    <name evidence="9" type="ORF">P6N53_11070</name>
</gene>
<evidence type="ECO:0000256" key="2">
    <source>
        <dbReference type="ARBA" id="ARBA00022475"/>
    </source>
</evidence>
<keyword evidence="4 6" id="KW-1133">Transmembrane helix</keyword>
<dbReference type="InterPro" id="IPR011991">
    <property type="entry name" value="ArsR-like_HTH"/>
</dbReference>
<dbReference type="Pfam" id="PF00672">
    <property type="entry name" value="HAMP"/>
    <property type="match status" value="1"/>
</dbReference>
<feature type="transmembrane region" description="Helical" evidence="6">
    <location>
        <begin position="181"/>
        <end position="202"/>
    </location>
</feature>
<feature type="domain" description="HAMP" evidence="7">
    <location>
        <begin position="204"/>
        <end position="252"/>
    </location>
</feature>
<keyword evidence="10" id="KW-1185">Reference proteome</keyword>
<keyword evidence="3 6" id="KW-0812">Transmembrane</keyword>
<evidence type="ECO:0000256" key="4">
    <source>
        <dbReference type="ARBA" id="ARBA00022989"/>
    </source>
</evidence>
<dbReference type="Gene3D" id="6.10.340.10">
    <property type="match status" value="1"/>
</dbReference>
<evidence type="ECO:0000313" key="10">
    <source>
        <dbReference type="Proteomes" id="UP001172911"/>
    </source>
</evidence>
<dbReference type="GO" id="GO:0000156">
    <property type="term" value="F:phosphorelay response regulator activity"/>
    <property type="evidence" value="ECO:0007669"/>
    <property type="project" value="TreeGrafter"/>
</dbReference>
<name>A0AAW7ZDC8_9FIRM</name>
<accession>A0AAW7ZDC8</accession>
<dbReference type="InterPro" id="IPR003660">
    <property type="entry name" value="HAMP_dom"/>
</dbReference>
<dbReference type="AlphaFoldDB" id="A0AAW7ZDC8"/>
<dbReference type="InterPro" id="IPR036388">
    <property type="entry name" value="WH-like_DNA-bd_sf"/>
</dbReference>
<dbReference type="Gene3D" id="1.10.10.10">
    <property type="entry name" value="Winged helix-like DNA-binding domain superfamily/Winged helix DNA-binding domain"/>
    <property type="match status" value="1"/>
</dbReference>
<evidence type="ECO:0000313" key="9">
    <source>
        <dbReference type="EMBL" id="MDO7787759.1"/>
    </source>
</evidence>
<keyword evidence="5 6" id="KW-0472">Membrane</keyword>
<dbReference type="SUPFAM" id="SSF46785">
    <property type="entry name" value="Winged helix' DNA-binding domain"/>
    <property type="match status" value="1"/>
</dbReference>
<evidence type="ECO:0000259" key="7">
    <source>
        <dbReference type="Pfam" id="PF00672"/>
    </source>
</evidence>
<organism evidence="9 10">
    <name type="scientific">Desulforamulus aquiferis</name>
    <dbReference type="NCBI Taxonomy" id="1397668"/>
    <lineage>
        <taxon>Bacteria</taxon>
        <taxon>Bacillati</taxon>
        <taxon>Bacillota</taxon>
        <taxon>Clostridia</taxon>
        <taxon>Eubacteriales</taxon>
        <taxon>Peptococcaceae</taxon>
        <taxon>Desulforamulus</taxon>
    </lineage>
</organism>
<reference evidence="9" key="1">
    <citation type="journal article" date="2023" name="J. Hazard. Mater.">
        <title>Anaerobic biodegradation of pyrene and benzo[a]pyrene by a new sulfate-reducing Desulforamulus aquiferis strain DSA.</title>
        <authorList>
            <person name="Zhang Z."/>
            <person name="Sun J."/>
            <person name="Gong X."/>
            <person name="Wang C."/>
            <person name="Wang H."/>
        </authorList>
    </citation>
    <scope>NUCLEOTIDE SEQUENCE</scope>
    <source>
        <strain evidence="9">DSA</strain>
    </source>
</reference>
<dbReference type="InterPro" id="IPR033463">
    <property type="entry name" value="sCache_3"/>
</dbReference>
<dbReference type="SUPFAM" id="SSF158472">
    <property type="entry name" value="HAMP domain-like"/>
    <property type="match status" value="1"/>
</dbReference>